<dbReference type="Pfam" id="PF04023">
    <property type="entry name" value="FeoA"/>
    <property type="match status" value="2"/>
</dbReference>
<dbReference type="PANTHER" id="PTHR33238">
    <property type="entry name" value="IRON (METAL) DEPENDENT REPRESSOR, DTXR FAMILY"/>
    <property type="match status" value="1"/>
</dbReference>
<dbReference type="EMBL" id="UINC01106684">
    <property type="protein sequence ID" value="SVC71510.1"/>
    <property type="molecule type" value="Genomic_DNA"/>
</dbReference>
<dbReference type="InterPro" id="IPR001367">
    <property type="entry name" value="Fe_dep_repressor"/>
</dbReference>
<dbReference type="InterPro" id="IPR050536">
    <property type="entry name" value="DtxR_MntR_Metal-Reg"/>
</dbReference>
<evidence type="ECO:0000259" key="5">
    <source>
        <dbReference type="SMART" id="SM00899"/>
    </source>
</evidence>
<dbReference type="Gene3D" id="2.30.30.90">
    <property type="match status" value="1"/>
</dbReference>
<keyword evidence="3" id="KW-0408">Iron</keyword>
<feature type="domain" description="Ferrous iron transporter FeoA-like" evidence="5">
    <location>
        <begin position="180"/>
        <end position="251"/>
    </location>
</feature>
<gene>
    <name evidence="6" type="ORF">METZ01_LOCUS324364</name>
</gene>
<dbReference type="SUPFAM" id="SSF47979">
    <property type="entry name" value="Iron-dependent repressor protein, dimerization domain"/>
    <property type="match status" value="1"/>
</dbReference>
<keyword evidence="4" id="KW-0812">Transmembrane</keyword>
<dbReference type="InterPro" id="IPR008988">
    <property type="entry name" value="Transcriptional_repressor_C"/>
</dbReference>
<comment type="subcellular location">
    <subcellularLocation>
        <location evidence="1">Cytoplasm</location>
    </subcellularLocation>
</comment>
<evidence type="ECO:0000313" key="6">
    <source>
        <dbReference type="EMBL" id="SVC71510.1"/>
    </source>
</evidence>
<evidence type="ECO:0000256" key="1">
    <source>
        <dbReference type="ARBA" id="ARBA00004496"/>
    </source>
</evidence>
<keyword evidence="4" id="KW-0472">Membrane</keyword>
<accession>A0A382PFC6</accession>
<evidence type="ECO:0000256" key="4">
    <source>
        <dbReference type="SAM" id="Phobius"/>
    </source>
</evidence>
<dbReference type="InterPro" id="IPR038157">
    <property type="entry name" value="FeoA_core_dom"/>
</dbReference>
<dbReference type="GO" id="GO:0046914">
    <property type="term" value="F:transition metal ion binding"/>
    <property type="evidence" value="ECO:0007669"/>
    <property type="project" value="InterPro"/>
</dbReference>
<evidence type="ECO:0000256" key="3">
    <source>
        <dbReference type="ARBA" id="ARBA00023004"/>
    </source>
</evidence>
<sequence>MVNPSLALMIAAVFAVGAAALFWPERGLYWRWAYALRASERVLSEDALKYLFDCEYRQLTGTLHGVTGALGISEDRATGLLGRLQELELVESSAGKYLLTGEGRSQALQIIRIHRLLEHHFSEDTGMDAAAWHREADRLEHRTSPEETEAMAARLGHPRFDPHGDPIPTASGEMRSVATVPLADLGPGDEGLVAHIEDEPAVIYKELLAADLHIGMQLRVLETAPDMIRLMVDSKEHTFSRVVADNLSVSTLLEGESLQEPFETLSALNPGESATVVAISAACRGAERRRLMDLGLLPGTEVCAELQGPGGDPTGYRIRGAVIALRRLQAERIQ</sequence>
<protein>
    <recommendedName>
        <fullName evidence="5">Ferrous iron transporter FeoA-like domain-containing protein</fullName>
    </recommendedName>
</protein>
<feature type="non-terminal residue" evidence="6">
    <location>
        <position position="334"/>
    </location>
</feature>
<evidence type="ECO:0000256" key="2">
    <source>
        <dbReference type="ARBA" id="ARBA00011738"/>
    </source>
</evidence>
<keyword evidence="4" id="KW-1133">Transmembrane helix</keyword>
<dbReference type="GO" id="GO:0046983">
    <property type="term" value="F:protein dimerization activity"/>
    <property type="evidence" value="ECO:0007669"/>
    <property type="project" value="InterPro"/>
</dbReference>
<dbReference type="InterPro" id="IPR007167">
    <property type="entry name" value="Fe-transptr_FeoA-like"/>
</dbReference>
<dbReference type="AlphaFoldDB" id="A0A382PFC6"/>
<dbReference type="PANTHER" id="PTHR33238:SF11">
    <property type="entry name" value="TRANSCRIPTIONAL REGULATOR MNTR"/>
    <property type="match status" value="1"/>
</dbReference>
<dbReference type="Pfam" id="PF02742">
    <property type="entry name" value="Fe_dep_repr_C"/>
    <property type="match status" value="1"/>
</dbReference>
<organism evidence="6">
    <name type="scientific">marine metagenome</name>
    <dbReference type="NCBI Taxonomy" id="408172"/>
    <lineage>
        <taxon>unclassified sequences</taxon>
        <taxon>metagenomes</taxon>
        <taxon>ecological metagenomes</taxon>
    </lineage>
</organism>
<dbReference type="InterPro" id="IPR022689">
    <property type="entry name" value="Iron_dep_repressor"/>
</dbReference>
<feature type="transmembrane region" description="Helical" evidence="4">
    <location>
        <begin position="6"/>
        <end position="23"/>
    </location>
</feature>
<proteinExistence type="predicted"/>
<name>A0A382PFC6_9ZZZZ</name>
<dbReference type="GO" id="GO:0005737">
    <property type="term" value="C:cytoplasm"/>
    <property type="evidence" value="ECO:0007669"/>
    <property type="project" value="UniProtKB-SubCell"/>
</dbReference>
<dbReference type="Gene3D" id="1.10.10.10">
    <property type="entry name" value="Winged helix-like DNA-binding domain superfamily/Winged helix DNA-binding domain"/>
    <property type="match status" value="1"/>
</dbReference>
<dbReference type="GO" id="GO:0003700">
    <property type="term" value="F:DNA-binding transcription factor activity"/>
    <property type="evidence" value="ECO:0007669"/>
    <property type="project" value="InterPro"/>
</dbReference>
<feature type="domain" description="Ferrous iron transporter FeoA-like" evidence="5">
    <location>
        <begin position="263"/>
        <end position="334"/>
    </location>
</feature>
<dbReference type="InterPro" id="IPR036388">
    <property type="entry name" value="WH-like_DNA-bd_sf"/>
</dbReference>
<dbReference type="SMART" id="SM00899">
    <property type="entry name" value="FeoA"/>
    <property type="match status" value="2"/>
</dbReference>
<comment type="subunit">
    <text evidence="2">Homodimer.</text>
</comment>
<reference evidence="6" key="1">
    <citation type="submission" date="2018-05" db="EMBL/GenBank/DDBJ databases">
        <authorList>
            <person name="Lanie J.A."/>
            <person name="Ng W.-L."/>
            <person name="Kazmierczak K.M."/>
            <person name="Andrzejewski T.M."/>
            <person name="Davidsen T.M."/>
            <person name="Wayne K.J."/>
            <person name="Tettelin H."/>
            <person name="Glass J.I."/>
            <person name="Rusch D."/>
            <person name="Podicherti R."/>
            <person name="Tsui H.-C.T."/>
            <person name="Winkler M.E."/>
        </authorList>
    </citation>
    <scope>NUCLEOTIDE SEQUENCE</scope>
</reference>
<dbReference type="InterPro" id="IPR036421">
    <property type="entry name" value="Fe_dep_repressor_sf"/>
</dbReference>
<dbReference type="SUPFAM" id="SSF50037">
    <property type="entry name" value="C-terminal domain of transcriptional repressors"/>
    <property type="match status" value="1"/>
</dbReference>
<dbReference type="SMART" id="SM00529">
    <property type="entry name" value="HTH_DTXR"/>
    <property type="match status" value="1"/>
</dbReference>